<protein>
    <recommendedName>
        <fullName evidence="3">SpoVT-AbrB domain-containing protein</fullName>
    </recommendedName>
</protein>
<reference evidence="4 7" key="2">
    <citation type="journal article" date="2019" name="Emerg. Microbes Infect.">
        <title>Comprehensive subspecies identification of 175 nontuberculous mycobacteria species based on 7547 genomic profiles.</title>
        <authorList>
            <person name="Matsumoto Y."/>
            <person name="Kinjo T."/>
            <person name="Motooka D."/>
            <person name="Nabeya D."/>
            <person name="Jung N."/>
            <person name="Uechi K."/>
            <person name="Horii T."/>
            <person name="Iida T."/>
            <person name="Fujita J."/>
            <person name="Nakamura S."/>
        </authorList>
    </citation>
    <scope>NUCLEOTIDE SEQUENCE [LARGE SCALE GENOMIC DNA]</scope>
    <source>
        <strain evidence="4 7">JCM 16367</strain>
    </source>
</reference>
<proteinExistence type="predicted"/>
<dbReference type="InterPro" id="IPR037914">
    <property type="entry name" value="SpoVT-AbrB_sf"/>
</dbReference>
<evidence type="ECO:0000313" key="7">
    <source>
        <dbReference type="Proteomes" id="UP000466894"/>
    </source>
</evidence>
<sequence>MPSYVMKLSRNGQVSIPADTRARWQTDRLLVVDFGDRVVMRPMPHDPLGDLSGKYPRHPSSDDARRRARADQSAAERRKRA</sequence>
<dbReference type="EMBL" id="AP022583">
    <property type="protein sequence ID" value="BBY05629.1"/>
    <property type="molecule type" value="Genomic_DNA"/>
</dbReference>
<dbReference type="InterPro" id="IPR007159">
    <property type="entry name" value="SpoVT-AbrB_dom"/>
</dbReference>
<accession>A0A7I7PAM8</accession>
<name>A0A7I7PAM8_9MYCO</name>
<evidence type="ECO:0000259" key="3">
    <source>
        <dbReference type="PROSITE" id="PS51740"/>
    </source>
</evidence>
<evidence type="ECO:0000313" key="6">
    <source>
        <dbReference type="Proteomes" id="UP000192374"/>
    </source>
</evidence>
<dbReference type="KEGG" id="mnv:MNVI_09470"/>
<dbReference type="EMBL" id="MVIC01000013">
    <property type="protein sequence ID" value="ORB15140.1"/>
    <property type="molecule type" value="Genomic_DNA"/>
</dbReference>
<reference evidence="4" key="3">
    <citation type="submission" date="2020-02" db="EMBL/GenBank/DDBJ databases">
        <authorList>
            <person name="Matsumoto Y."/>
            <person name="Motooka D."/>
            <person name="Nakamura S."/>
        </authorList>
    </citation>
    <scope>NUCLEOTIDE SEQUENCE</scope>
    <source>
        <strain evidence="4">JCM 16367</strain>
    </source>
</reference>
<feature type="region of interest" description="Disordered" evidence="2">
    <location>
        <begin position="41"/>
        <end position="81"/>
    </location>
</feature>
<evidence type="ECO:0000256" key="2">
    <source>
        <dbReference type="SAM" id="MobiDB-lite"/>
    </source>
</evidence>
<dbReference type="SUPFAM" id="SSF89447">
    <property type="entry name" value="AbrB/MazE/MraZ-like"/>
    <property type="match status" value="1"/>
</dbReference>
<dbReference type="Proteomes" id="UP000192374">
    <property type="component" value="Unassembled WGS sequence"/>
</dbReference>
<dbReference type="SMART" id="SM00966">
    <property type="entry name" value="SpoVT_AbrB"/>
    <property type="match status" value="1"/>
</dbReference>
<dbReference type="Proteomes" id="UP000466894">
    <property type="component" value="Chromosome"/>
</dbReference>
<evidence type="ECO:0000256" key="1">
    <source>
        <dbReference type="PROSITE-ProRule" id="PRU01076"/>
    </source>
</evidence>
<evidence type="ECO:0000313" key="5">
    <source>
        <dbReference type="EMBL" id="ORB15140.1"/>
    </source>
</evidence>
<evidence type="ECO:0000313" key="4">
    <source>
        <dbReference type="EMBL" id="BBY05629.1"/>
    </source>
</evidence>
<dbReference type="GO" id="GO:0003677">
    <property type="term" value="F:DNA binding"/>
    <property type="evidence" value="ECO:0007669"/>
    <property type="project" value="UniProtKB-UniRule"/>
</dbReference>
<gene>
    <name evidence="5" type="ORF">BST37_09375</name>
    <name evidence="4" type="ORF">MNVI_09470</name>
</gene>
<keyword evidence="1" id="KW-0238">DNA-binding</keyword>
<reference evidence="5 6" key="1">
    <citation type="submission" date="2017-02" db="EMBL/GenBank/DDBJ databases">
        <title>The new phylogeny of genus Mycobacterium.</title>
        <authorList>
            <person name="Tortoli E."/>
            <person name="Trovato A."/>
            <person name="Cirillo D.M."/>
        </authorList>
    </citation>
    <scope>NUCLEOTIDE SEQUENCE [LARGE SCALE GENOMIC DNA]</scope>
    <source>
        <strain evidence="5 6">DSM 45145</strain>
    </source>
</reference>
<keyword evidence="6" id="KW-1185">Reference proteome</keyword>
<dbReference type="AlphaFoldDB" id="A0A7I7PAM8"/>
<dbReference type="PROSITE" id="PS51740">
    <property type="entry name" value="SPOVT_ABRB"/>
    <property type="match status" value="1"/>
</dbReference>
<organism evidence="4 7">
    <name type="scientific">Mycobacterium noviomagense</name>
    <dbReference type="NCBI Taxonomy" id="459858"/>
    <lineage>
        <taxon>Bacteria</taxon>
        <taxon>Bacillati</taxon>
        <taxon>Actinomycetota</taxon>
        <taxon>Actinomycetes</taxon>
        <taxon>Mycobacteriales</taxon>
        <taxon>Mycobacteriaceae</taxon>
        <taxon>Mycobacterium</taxon>
    </lineage>
</organism>
<feature type="domain" description="SpoVT-AbrB" evidence="3">
    <location>
        <begin position="3"/>
        <end position="45"/>
    </location>
</feature>